<reference evidence="4" key="1">
    <citation type="submission" date="2017-02" db="EMBL/GenBank/DDBJ databases">
        <authorList>
            <person name="Varghese N."/>
            <person name="Submissions S."/>
        </authorList>
    </citation>
    <scope>NUCLEOTIDE SEQUENCE [LARGE SCALE GENOMIC DNA]</scope>
    <source>
        <strain evidence="4">UM2</strain>
    </source>
</reference>
<keyword evidence="4" id="KW-1185">Reference proteome</keyword>
<evidence type="ECO:0000256" key="1">
    <source>
        <dbReference type="ARBA" id="ARBA00009570"/>
    </source>
</evidence>
<name>A0A1T5EI24_9SPHN</name>
<dbReference type="Proteomes" id="UP000189818">
    <property type="component" value="Unassembled WGS sequence"/>
</dbReference>
<protein>
    <submittedName>
        <fullName evidence="3">3-phenylpropionate/cinnamic acid dioxygenase, small subunit</fullName>
    </submittedName>
</protein>
<evidence type="ECO:0000256" key="2">
    <source>
        <dbReference type="ARBA" id="ARBA00023002"/>
    </source>
</evidence>
<dbReference type="SUPFAM" id="SSF54427">
    <property type="entry name" value="NTF2-like"/>
    <property type="match status" value="1"/>
</dbReference>
<dbReference type="RefSeq" id="WP_209047649.1">
    <property type="nucleotide sequence ID" value="NZ_JBHRVT010000003.1"/>
</dbReference>
<comment type="similarity">
    <text evidence="1">Belongs to the bacterial ring-hydroxylating dioxygenase beta subunit family.</text>
</comment>
<dbReference type="GO" id="GO:0051213">
    <property type="term" value="F:dioxygenase activity"/>
    <property type="evidence" value="ECO:0007669"/>
    <property type="project" value="UniProtKB-KW"/>
</dbReference>
<evidence type="ECO:0000313" key="3">
    <source>
        <dbReference type="EMBL" id="SKB83574.1"/>
    </source>
</evidence>
<keyword evidence="2" id="KW-0560">Oxidoreductase</keyword>
<keyword evidence="3" id="KW-0223">Dioxygenase</keyword>
<dbReference type="AlphaFoldDB" id="A0A1T5EI24"/>
<accession>A0A1T5EI24</accession>
<dbReference type="Gene3D" id="3.10.450.50">
    <property type="match status" value="1"/>
</dbReference>
<dbReference type="PANTHER" id="PTHR41534">
    <property type="entry name" value="BLR3401 PROTEIN"/>
    <property type="match status" value="1"/>
</dbReference>
<sequence length="172" mass="19657">MSDVTAMPAPMMGGGEDLAAVQAFLIHEAALLDGQQFERWLDLFAEDGRYWVPASWDQVSPLESVSIHYEDKALLQVRIMRLRHPSTENMHPAPRSMHAVSNVRIETADATELVAASQLLMVDYRLEQQRITAGHCRHRLRRTDQGWKIAEKRVDLLNCDSERGFVRFTIPF</sequence>
<dbReference type="Pfam" id="PF00866">
    <property type="entry name" value="Ring_hydroxyl_B"/>
    <property type="match status" value="1"/>
</dbReference>
<evidence type="ECO:0000313" key="4">
    <source>
        <dbReference type="Proteomes" id="UP000189818"/>
    </source>
</evidence>
<proteinExistence type="inferred from homology"/>
<dbReference type="STRING" id="439228.SAMN06295920_10718"/>
<dbReference type="InterPro" id="IPR032710">
    <property type="entry name" value="NTF2-like_dom_sf"/>
</dbReference>
<dbReference type="CDD" id="cd00667">
    <property type="entry name" value="ring_hydroxylating_dioxygenases_beta"/>
    <property type="match status" value="1"/>
</dbReference>
<dbReference type="EMBL" id="FUYM01000007">
    <property type="protein sequence ID" value="SKB83574.1"/>
    <property type="molecule type" value="Genomic_DNA"/>
</dbReference>
<gene>
    <name evidence="3" type="ORF">SAMN06295920_10718</name>
</gene>
<dbReference type="PANTHER" id="PTHR41534:SF1">
    <property type="entry name" value="BLR3401 PROTEIN"/>
    <property type="match status" value="1"/>
</dbReference>
<dbReference type="GO" id="GO:0019380">
    <property type="term" value="P:3-phenylpropionate catabolic process"/>
    <property type="evidence" value="ECO:0007669"/>
    <property type="project" value="TreeGrafter"/>
</dbReference>
<organism evidence="3 4">
    <name type="scientific">Rhizorhabdus histidinilytica</name>
    <dbReference type="NCBI Taxonomy" id="439228"/>
    <lineage>
        <taxon>Bacteria</taxon>
        <taxon>Pseudomonadati</taxon>
        <taxon>Pseudomonadota</taxon>
        <taxon>Alphaproteobacteria</taxon>
        <taxon>Sphingomonadales</taxon>
        <taxon>Sphingomonadaceae</taxon>
        <taxon>Rhizorhabdus</taxon>
    </lineage>
</organism>
<dbReference type="InterPro" id="IPR000391">
    <property type="entry name" value="Rng_hydr_dOase-bsu"/>
</dbReference>